<evidence type="ECO:0000313" key="2">
    <source>
        <dbReference type="WBParaSite" id="jg6800"/>
    </source>
</evidence>
<dbReference type="AlphaFoldDB" id="A0A915EK45"/>
<dbReference type="InterPro" id="IPR011990">
    <property type="entry name" value="TPR-like_helical_dom_sf"/>
</dbReference>
<sequence length="119" mass="13552">MHIADEKLFTDEKFNGLIWKEGIELIAKCYNNLAACILNGPVRKQQDYLRAVTYCDKVLVKEPEPEGYISQGLCLQNGREVREGHRAVQAMPQNIQALALLKECRLKEKEEGISFLTKS</sequence>
<dbReference type="Gene3D" id="1.25.40.10">
    <property type="entry name" value="Tetratricopeptide repeat domain"/>
    <property type="match status" value="1"/>
</dbReference>
<organism evidence="1 2">
    <name type="scientific">Ditylenchus dipsaci</name>
    <dbReference type="NCBI Taxonomy" id="166011"/>
    <lineage>
        <taxon>Eukaryota</taxon>
        <taxon>Metazoa</taxon>
        <taxon>Ecdysozoa</taxon>
        <taxon>Nematoda</taxon>
        <taxon>Chromadorea</taxon>
        <taxon>Rhabditida</taxon>
        <taxon>Tylenchina</taxon>
        <taxon>Tylenchomorpha</taxon>
        <taxon>Sphaerularioidea</taxon>
        <taxon>Anguinidae</taxon>
        <taxon>Anguininae</taxon>
        <taxon>Ditylenchus</taxon>
    </lineage>
</organism>
<name>A0A915EK45_9BILA</name>
<dbReference type="WBParaSite" id="jg6800">
    <property type="protein sequence ID" value="jg6800"/>
    <property type="gene ID" value="jg6800"/>
</dbReference>
<dbReference type="SUPFAM" id="SSF48452">
    <property type="entry name" value="TPR-like"/>
    <property type="match status" value="1"/>
</dbReference>
<reference evidence="2" key="1">
    <citation type="submission" date="2022-11" db="UniProtKB">
        <authorList>
            <consortium name="WormBaseParasite"/>
        </authorList>
    </citation>
    <scope>IDENTIFICATION</scope>
</reference>
<protein>
    <submittedName>
        <fullName evidence="2">Uncharacterized protein</fullName>
    </submittedName>
</protein>
<keyword evidence="1" id="KW-1185">Reference proteome</keyword>
<proteinExistence type="predicted"/>
<accession>A0A915EK45</accession>
<dbReference type="Proteomes" id="UP000887574">
    <property type="component" value="Unplaced"/>
</dbReference>
<evidence type="ECO:0000313" key="1">
    <source>
        <dbReference type="Proteomes" id="UP000887574"/>
    </source>
</evidence>